<gene>
    <name evidence="10" type="ORF">ACAOBT_LOCUS3587</name>
</gene>
<dbReference type="OrthoDB" id="5979581at2759"/>
<accession>A0A9P0JSC2</accession>
<evidence type="ECO:0000259" key="9">
    <source>
        <dbReference type="PROSITE" id="PS50011"/>
    </source>
</evidence>
<evidence type="ECO:0000256" key="3">
    <source>
        <dbReference type="ARBA" id="ARBA00022741"/>
    </source>
</evidence>
<comment type="similarity">
    <text evidence="6">Belongs to the protein kinase superfamily. CK1 Ser/Thr protein kinase family.</text>
</comment>
<dbReference type="PROSITE" id="PS00107">
    <property type="entry name" value="PROTEIN_KINASE_ATP"/>
    <property type="match status" value="1"/>
</dbReference>
<dbReference type="InterPro" id="IPR047916">
    <property type="entry name" value="TTBK_Asator-like_STKc"/>
</dbReference>
<dbReference type="FunFam" id="1.10.510.10:FF:000481">
    <property type="entry name" value="Asator, isoform D"/>
    <property type="match status" value="1"/>
</dbReference>
<dbReference type="EMBL" id="CAKOFQ010006687">
    <property type="protein sequence ID" value="CAH1960187.1"/>
    <property type="molecule type" value="Genomic_DNA"/>
</dbReference>
<feature type="region of interest" description="Disordered" evidence="8">
    <location>
        <begin position="331"/>
        <end position="359"/>
    </location>
</feature>
<feature type="compositionally biased region" description="Polar residues" evidence="8">
    <location>
        <begin position="331"/>
        <end position="342"/>
    </location>
</feature>
<dbReference type="Gene3D" id="1.10.510.10">
    <property type="entry name" value="Transferase(Phosphotransferase) domain 1"/>
    <property type="match status" value="1"/>
</dbReference>
<dbReference type="GO" id="GO:0005524">
    <property type="term" value="F:ATP binding"/>
    <property type="evidence" value="ECO:0007669"/>
    <property type="project" value="UniProtKB-UniRule"/>
</dbReference>
<evidence type="ECO:0000313" key="11">
    <source>
        <dbReference type="Proteomes" id="UP001152888"/>
    </source>
</evidence>
<keyword evidence="11" id="KW-1185">Reference proteome</keyword>
<keyword evidence="1" id="KW-0723">Serine/threonine-protein kinase</keyword>
<dbReference type="CDD" id="cd14017">
    <property type="entry name" value="STKc_TTBK"/>
    <property type="match status" value="1"/>
</dbReference>
<feature type="compositionally biased region" description="Basic and acidic residues" evidence="8">
    <location>
        <begin position="344"/>
        <end position="359"/>
    </location>
</feature>
<keyword evidence="3 7" id="KW-0547">Nucleotide-binding</keyword>
<feature type="region of interest" description="Disordered" evidence="8">
    <location>
        <begin position="706"/>
        <end position="733"/>
    </location>
</feature>
<evidence type="ECO:0000256" key="6">
    <source>
        <dbReference type="ARBA" id="ARBA00061588"/>
    </source>
</evidence>
<feature type="region of interest" description="Disordered" evidence="8">
    <location>
        <begin position="400"/>
        <end position="479"/>
    </location>
</feature>
<dbReference type="GO" id="GO:0015630">
    <property type="term" value="C:microtubule cytoskeleton"/>
    <property type="evidence" value="ECO:0007669"/>
    <property type="project" value="UniProtKB-ARBA"/>
</dbReference>
<organism evidence="10 11">
    <name type="scientific">Acanthoscelides obtectus</name>
    <name type="common">Bean weevil</name>
    <name type="synonym">Bruchus obtectus</name>
    <dbReference type="NCBI Taxonomy" id="200917"/>
    <lineage>
        <taxon>Eukaryota</taxon>
        <taxon>Metazoa</taxon>
        <taxon>Ecdysozoa</taxon>
        <taxon>Arthropoda</taxon>
        <taxon>Hexapoda</taxon>
        <taxon>Insecta</taxon>
        <taxon>Pterygota</taxon>
        <taxon>Neoptera</taxon>
        <taxon>Endopterygota</taxon>
        <taxon>Coleoptera</taxon>
        <taxon>Polyphaga</taxon>
        <taxon>Cucujiformia</taxon>
        <taxon>Chrysomeloidea</taxon>
        <taxon>Chrysomelidae</taxon>
        <taxon>Bruchinae</taxon>
        <taxon>Bruchini</taxon>
        <taxon>Acanthoscelides</taxon>
    </lineage>
</organism>
<evidence type="ECO:0000313" key="10">
    <source>
        <dbReference type="EMBL" id="CAH1960187.1"/>
    </source>
</evidence>
<dbReference type="SUPFAM" id="SSF56112">
    <property type="entry name" value="Protein kinase-like (PK-like)"/>
    <property type="match status" value="1"/>
</dbReference>
<dbReference type="PANTHER" id="PTHR11909">
    <property type="entry name" value="CASEIN KINASE-RELATED"/>
    <property type="match status" value="1"/>
</dbReference>
<feature type="domain" description="Protein kinase" evidence="9">
    <location>
        <begin position="17"/>
        <end position="280"/>
    </location>
</feature>
<keyword evidence="2" id="KW-0808">Transferase</keyword>
<evidence type="ECO:0000256" key="4">
    <source>
        <dbReference type="ARBA" id="ARBA00022777"/>
    </source>
</evidence>
<dbReference type="AlphaFoldDB" id="A0A9P0JSC2"/>
<evidence type="ECO:0000256" key="5">
    <source>
        <dbReference type="ARBA" id="ARBA00022840"/>
    </source>
</evidence>
<protein>
    <recommendedName>
        <fullName evidence="9">Protein kinase domain-containing protein</fullName>
    </recommendedName>
</protein>
<dbReference type="Pfam" id="PF00069">
    <property type="entry name" value="Pkinase"/>
    <property type="match status" value="1"/>
</dbReference>
<evidence type="ECO:0000256" key="1">
    <source>
        <dbReference type="ARBA" id="ARBA00022527"/>
    </source>
</evidence>
<proteinExistence type="inferred from homology"/>
<dbReference type="InterPro" id="IPR017441">
    <property type="entry name" value="Protein_kinase_ATP_BS"/>
</dbReference>
<dbReference type="GO" id="GO:0004674">
    <property type="term" value="F:protein serine/threonine kinase activity"/>
    <property type="evidence" value="ECO:0007669"/>
    <property type="project" value="UniProtKB-KW"/>
</dbReference>
<keyword evidence="5 7" id="KW-0067">ATP-binding</keyword>
<dbReference type="SMART" id="SM00220">
    <property type="entry name" value="S_TKc"/>
    <property type="match status" value="1"/>
</dbReference>
<keyword evidence="4" id="KW-0418">Kinase</keyword>
<dbReference type="InterPro" id="IPR050235">
    <property type="entry name" value="CK1_Ser-Thr_kinase"/>
</dbReference>
<name>A0A9P0JSC2_ACAOB</name>
<evidence type="ECO:0000256" key="8">
    <source>
        <dbReference type="SAM" id="MobiDB-lite"/>
    </source>
</evidence>
<dbReference type="FunFam" id="3.30.200.20:FF:000358">
    <property type="entry name" value="Tau tubulin kinase 2b"/>
    <property type="match status" value="1"/>
</dbReference>
<reference evidence="10" key="1">
    <citation type="submission" date="2022-03" db="EMBL/GenBank/DDBJ databases">
        <authorList>
            <person name="Sayadi A."/>
        </authorList>
    </citation>
    <scope>NUCLEOTIDE SEQUENCE</scope>
</reference>
<dbReference type="PROSITE" id="PS50011">
    <property type="entry name" value="PROTEIN_KINASE_DOM"/>
    <property type="match status" value="1"/>
</dbReference>
<dbReference type="Proteomes" id="UP001152888">
    <property type="component" value="Unassembled WGS sequence"/>
</dbReference>
<evidence type="ECO:0000256" key="7">
    <source>
        <dbReference type="PROSITE-ProRule" id="PRU10141"/>
    </source>
</evidence>
<dbReference type="InterPro" id="IPR011009">
    <property type="entry name" value="Kinase-like_dom_sf"/>
</dbReference>
<dbReference type="InterPro" id="IPR000719">
    <property type="entry name" value="Prot_kinase_dom"/>
</dbReference>
<feature type="binding site" evidence="7">
    <location>
        <position position="46"/>
    </location>
    <ligand>
        <name>ATP</name>
        <dbReference type="ChEBI" id="CHEBI:30616"/>
    </ligand>
</feature>
<feature type="compositionally biased region" description="Basic and acidic residues" evidence="8">
    <location>
        <begin position="710"/>
        <end position="721"/>
    </location>
</feature>
<feature type="region of interest" description="Disordered" evidence="8">
    <location>
        <begin position="511"/>
        <end position="545"/>
    </location>
</feature>
<comment type="caution">
    <text evidence="10">The sequence shown here is derived from an EMBL/GenBank/DDBJ whole genome shotgun (WGS) entry which is preliminary data.</text>
</comment>
<evidence type="ECO:0000256" key="2">
    <source>
        <dbReference type="ARBA" id="ARBA00022679"/>
    </source>
</evidence>
<sequence>MLAEDLLEPGHVIKERWKILKKIGGGGFGEIYEGLDLKTREQIALKVESARQAKQVLKMEVAVLKKLQGKDHVCRFVGCGRNDRFNYVVMQLQGRNLAELRRSQPKSAFSLSTTLRLGLQILEAIESIHSVGFLHRDIKPSNFSMGRLPYNSRKVYMLDFGLARQYITASGEVRPPRAAAGFRGTVRYASVNAHKNREMGRHDDLWSLFYMLVEFVNGQLPWKKVKDKEQVGIMKEKYDHRLLLKHLPSDLKQFLEHIQSLEYADKPDYQMLISLFERCIKRRGVEVSDTFDWEKPNIVKVVTRTDDSVPEQPPLRTVVDAGQPSTVAQTHNATQLQHTAPVTENDKKNIDPITTDNKDIKQKEADTHIVKITQTDVNELTSQHAGYYNLLQRIRKAATHTEQYSSTDNDKSLVNKQRPVKKSQSNLNRLRVATPTGGKLGGGGGTKSPDQEKLPAQSQSEDKRSRLAPMARTSGSGFKDQTVTQFAQIDDDIFSQQVTRGAGMVTLASQWKSQFDDSDDTTDNDLRPESPGYQPPTLGTPLDPLLPPVMSEGSHRRNRRYINIAGIEDYPELVGRLPRAWSTPCLGPRVRAELKPPLLQQAIFEDLIFMVDVMRNVASKHQGGGEGMSIEGVEPETTMLFGDSKQGDESRWVSLPEVAVIITEEHDARAGLDEGMPAEINENEEYGRKELEMEEVDVEDECYKEVSLQEEEKHSEPKANKEQSPAFQNQKRKNFHQWPTMERTEAVLKHSSRDKIDVENVLQNDETRATAKEDKIELEMVEAGGTKSTQENEEVSEREVGTETVIVATVDVMVKTSEKLIHVKLVETESSSTETDQNVSRERYRQGSLERYRMPFHLKTKASIVMEASSATDSENSFSRQYKLMVNPQKCSPAIDLITSRSVTFVTSHTSIPDNNEYIRIANALSPDADDESEYYDATEDLAIATINPTPLYVTI</sequence>